<name>A0A381I7Y3_CLODI</name>
<reference evidence="1" key="1">
    <citation type="submission" date="2018-06" db="EMBL/GenBank/DDBJ databases">
        <authorList>
            <consortium name="Pathogen Informatics"/>
            <person name="Doyle S."/>
        </authorList>
    </citation>
    <scope>NUCLEOTIDE SEQUENCE</scope>
    <source>
        <strain evidence="1">NCTC13307</strain>
    </source>
</reference>
<accession>A0A381I7Y3</accession>
<protein>
    <submittedName>
        <fullName evidence="1">Uncharacterized protein</fullName>
    </submittedName>
</protein>
<organism evidence="1">
    <name type="scientific">Clostridioides difficile</name>
    <name type="common">Peptoclostridium difficile</name>
    <dbReference type="NCBI Taxonomy" id="1496"/>
    <lineage>
        <taxon>Bacteria</taxon>
        <taxon>Bacillati</taxon>
        <taxon>Bacillota</taxon>
        <taxon>Clostridia</taxon>
        <taxon>Peptostreptococcales</taxon>
        <taxon>Peptostreptococcaceae</taxon>
        <taxon>Clostridioides</taxon>
    </lineage>
</organism>
<evidence type="ECO:0000313" key="1">
    <source>
        <dbReference type="EMBL" id="SUY22223.1"/>
    </source>
</evidence>
<proteinExistence type="predicted"/>
<gene>
    <name evidence="1" type="ORF">NCTC13307_01089</name>
</gene>
<dbReference type="AlphaFoldDB" id="A0A381I7Y3"/>
<dbReference type="EMBL" id="UFWD01000001">
    <property type="protein sequence ID" value="SUY22223.1"/>
    <property type="molecule type" value="Genomic_DNA"/>
</dbReference>
<sequence>MKKHKDSISILLSDVEKINNKYILLNDEIKMKEKHFEDLCESNENKLKELSDLLDKKKVEIDKF</sequence>